<dbReference type="SMART" id="SM00701">
    <property type="entry name" value="PGRP"/>
    <property type="match status" value="1"/>
</dbReference>
<keyword evidence="5" id="KW-1185">Reference proteome</keyword>
<feature type="domain" description="N-acetylmuramoyl-L-alanine amidase" evidence="2">
    <location>
        <begin position="14"/>
        <end position="151"/>
    </location>
</feature>
<evidence type="ECO:0000313" key="5">
    <source>
        <dbReference type="Proteomes" id="UP001521150"/>
    </source>
</evidence>
<organism evidence="4 5">
    <name type="scientific">Kibdelosporangium philippinense</name>
    <dbReference type="NCBI Taxonomy" id="211113"/>
    <lineage>
        <taxon>Bacteria</taxon>
        <taxon>Bacillati</taxon>
        <taxon>Actinomycetota</taxon>
        <taxon>Actinomycetes</taxon>
        <taxon>Pseudonocardiales</taxon>
        <taxon>Pseudonocardiaceae</taxon>
        <taxon>Kibdelosporangium</taxon>
    </lineage>
</organism>
<dbReference type="InterPro" id="IPR002502">
    <property type="entry name" value="Amidase_domain"/>
</dbReference>
<comment type="similarity">
    <text evidence="1">Belongs to the N-acetylmuramoyl-L-alanine amidase 2 family.</text>
</comment>
<dbReference type="EC" id="3.5.1.28" evidence="4"/>
<accession>A0ABS8ZKE9</accession>
<dbReference type="InterPro" id="IPR015510">
    <property type="entry name" value="PGRP"/>
</dbReference>
<proteinExistence type="inferred from homology"/>
<comment type="caution">
    <text evidence="4">The sequence shown here is derived from an EMBL/GenBank/DDBJ whole genome shotgun (WGS) entry which is preliminary data.</text>
</comment>
<dbReference type="CDD" id="cd06583">
    <property type="entry name" value="PGRP"/>
    <property type="match status" value="1"/>
</dbReference>
<evidence type="ECO:0000313" key="4">
    <source>
        <dbReference type="EMBL" id="MCE7008027.1"/>
    </source>
</evidence>
<dbReference type="EMBL" id="JAJVCN010000003">
    <property type="protein sequence ID" value="MCE7008027.1"/>
    <property type="molecule type" value="Genomic_DNA"/>
</dbReference>
<evidence type="ECO:0000256" key="1">
    <source>
        <dbReference type="ARBA" id="ARBA00007553"/>
    </source>
</evidence>
<reference evidence="4 5" key="1">
    <citation type="submission" date="2021-12" db="EMBL/GenBank/DDBJ databases">
        <title>Genome sequence of Kibdelosporangium philippinense ATCC 49844.</title>
        <authorList>
            <person name="Fedorov E.A."/>
            <person name="Omeragic M."/>
            <person name="Shalygina K.F."/>
            <person name="Maclea K.S."/>
        </authorList>
    </citation>
    <scope>NUCLEOTIDE SEQUENCE [LARGE SCALE GENOMIC DNA]</scope>
    <source>
        <strain evidence="4 5">ATCC 49844</strain>
    </source>
</reference>
<dbReference type="InterPro" id="IPR006619">
    <property type="entry name" value="PGRP_domain_met/bac"/>
</dbReference>
<dbReference type="InterPro" id="IPR036505">
    <property type="entry name" value="Amidase/PGRP_sf"/>
</dbReference>
<dbReference type="Gene3D" id="3.40.80.10">
    <property type="entry name" value="Peptidoglycan recognition protein-like"/>
    <property type="match status" value="1"/>
</dbReference>
<dbReference type="Pfam" id="PF01510">
    <property type="entry name" value="Amidase_2"/>
    <property type="match status" value="1"/>
</dbReference>
<evidence type="ECO:0000259" key="2">
    <source>
        <dbReference type="SMART" id="SM00644"/>
    </source>
</evidence>
<dbReference type="SUPFAM" id="SSF55846">
    <property type="entry name" value="N-acetylmuramoyl-L-alanine amidase-like"/>
    <property type="match status" value="1"/>
</dbReference>
<dbReference type="GO" id="GO:0008745">
    <property type="term" value="F:N-acetylmuramoyl-L-alanine amidase activity"/>
    <property type="evidence" value="ECO:0007669"/>
    <property type="project" value="UniProtKB-EC"/>
</dbReference>
<keyword evidence="4" id="KW-0378">Hydrolase</keyword>
<feature type="domain" description="Peptidoglycan recognition protein family" evidence="3">
    <location>
        <begin position="1"/>
        <end position="145"/>
    </location>
</feature>
<gene>
    <name evidence="4" type="ORF">LWC34_35170</name>
</gene>
<evidence type="ECO:0000259" key="3">
    <source>
        <dbReference type="SMART" id="SM00701"/>
    </source>
</evidence>
<dbReference type="RefSeq" id="WP_233729572.1">
    <property type="nucleotide sequence ID" value="NZ_JAJVCN010000003.1"/>
</dbReference>
<dbReference type="PANTHER" id="PTHR11022">
    <property type="entry name" value="PEPTIDOGLYCAN RECOGNITION PROTEIN"/>
    <property type="match status" value="1"/>
</dbReference>
<sequence length="280" mass="30162">MRIILRGEWGARHDNGSGSAPLPASEMWLHHSVTGSAGPNATLQQDAAKIRDVEAVGESRFGTGISYTWLITESGRVFEGHSANRLGTHTGGRNSRARAICFIGNYDNIRPTNRQLRAAAWLLQEARRNGWIRNAQLNGGHRDVKATGCPGNHAYAAIGQINALAAGPPITEEDDLPLTDADAQLVVDKLLNTSIRRTNDPGEPPVSGEFLLRWLFAATDGHTGAIKARLDALESKVESQQAGLLAAVDHLTEAVANDREVTSEELRKAVREAIAEGNQS</sequence>
<name>A0ABS8ZKE9_9PSEU</name>
<dbReference type="PANTHER" id="PTHR11022:SF41">
    <property type="entry name" value="PEPTIDOGLYCAN-RECOGNITION PROTEIN LC-RELATED"/>
    <property type="match status" value="1"/>
</dbReference>
<dbReference type="Proteomes" id="UP001521150">
    <property type="component" value="Unassembled WGS sequence"/>
</dbReference>
<dbReference type="SMART" id="SM00644">
    <property type="entry name" value="Ami_2"/>
    <property type="match status" value="1"/>
</dbReference>
<protein>
    <submittedName>
        <fullName evidence="4">N-acetylmuramoyl-L-alanine amidase</fullName>
        <ecNumber evidence="4">3.5.1.28</ecNumber>
    </submittedName>
</protein>